<dbReference type="SUPFAM" id="SSF82829">
    <property type="entry name" value="MesJ substrate recognition domain-like"/>
    <property type="match status" value="1"/>
</dbReference>
<dbReference type="InterPro" id="IPR011063">
    <property type="entry name" value="TilS/TtcA_N"/>
</dbReference>
<dbReference type="NCBIfam" id="TIGR02432">
    <property type="entry name" value="lysidine_TilS_N"/>
    <property type="match status" value="1"/>
</dbReference>
<comment type="function">
    <text evidence="6">Ligates lysine onto the cytidine present at position 34 of the AUA codon-specific tRNA(Ile) that contains the anticodon CAU, in an ATP-dependent manner. Cytidine is converted to lysidine, thus changing the amino acid specificity of the tRNA from methionine to isoleucine.</text>
</comment>
<feature type="binding site" evidence="6">
    <location>
        <begin position="38"/>
        <end position="43"/>
    </location>
    <ligand>
        <name>ATP</name>
        <dbReference type="ChEBI" id="CHEBI:30616"/>
    </ligand>
</feature>
<dbReference type="GO" id="GO:0009507">
    <property type="term" value="C:chloroplast"/>
    <property type="evidence" value="ECO:0007669"/>
    <property type="project" value="UniProtKB-SubCell"/>
</dbReference>
<keyword evidence="3 6" id="KW-0547">Nucleotide-binding</keyword>
<dbReference type="HAMAP" id="MF_01161">
    <property type="entry name" value="tRNA_Ile_lys_synt"/>
    <property type="match status" value="1"/>
</dbReference>
<dbReference type="InterPro" id="IPR014729">
    <property type="entry name" value="Rossmann-like_a/b/a_fold"/>
</dbReference>
<evidence type="ECO:0000256" key="3">
    <source>
        <dbReference type="ARBA" id="ARBA00022741"/>
    </source>
</evidence>
<comment type="subcellular location">
    <subcellularLocation>
        <location evidence="6">Plastid</location>
        <location evidence="6">Chloroplast</location>
    </subcellularLocation>
</comment>
<dbReference type="Gene3D" id="3.40.50.620">
    <property type="entry name" value="HUPs"/>
    <property type="match status" value="2"/>
</dbReference>
<evidence type="ECO:0000259" key="7">
    <source>
        <dbReference type="Pfam" id="PF01171"/>
    </source>
</evidence>
<evidence type="ECO:0000313" key="8">
    <source>
        <dbReference type="EMBL" id="AIT93872.1"/>
    </source>
</evidence>
<dbReference type="RefSeq" id="YP_009105228.1">
    <property type="nucleotide sequence ID" value="NC_025529.1"/>
</dbReference>
<protein>
    <recommendedName>
        <fullName evidence="6">tRNA(Ile)-lysidine synthase, chloroplastic</fullName>
        <ecNumber evidence="6">6.3.4.19</ecNumber>
    </recommendedName>
    <alternativeName>
        <fullName evidence="6">tRNA(Ile)-2-lysyl-cytidine synthase</fullName>
    </alternativeName>
    <alternativeName>
        <fullName evidence="6">tRNA(Ile)-lysidine synthetase</fullName>
    </alternativeName>
</protein>
<gene>
    <name evidence="8" type="primary">ycf62</name>
    <name evidence="6" type="synonym">tilS</name>
</gene>
<dbReference type="EMBL" id="KM462866">
    <property type="protein sequence ID" value="AIT93872.1"/>
    <property type="molecule type" value="Genomic_DNA"/>
</dbReference>
<dbReference type="PANTHER" id="PTHR43033">
    <property type="entry name" value="TRNA(ILE)-LYSIDINE SYNTHASE-RELATED"/>
    <property type="match status" value="1"/>
</dbReference>
<keyword evidence="4 6" id="KW-0067">ATP-binding</keyword>
<keyword evidence="1 6" id="KW-0436">Ligase</keyword>
<dbReference type="InterPro" id="IPR012094">
    <property type="entry name" value="tRNA_Ile_lys_synt"/>
</dbReference>
<evidence type="ECO:0000256" key="4">
    <source>
        <dbReference type="ARBA" id="ARBA00022840"/>
    </source>
</evidence>
<dbReference type="CDD" id="cd01992">
    <property type="entry name" value="TilS_N"/>
    <property type="match status" value="1"/>
</dbReference>
<keyword evidence="2 6" id="KW-0819">tRNA processing</keyword>
<evidence type="ECO:0000256" key="6">
    <source>
        <dbReference type="HAMAP-Rule" id="MF_01161"/>
    </source>
</evidence>
<dbReference type="SUPFAM" id="SSF52402">
    <property type="entry name" value="Adenine nucleotide alpha hydrolases-like"/>
    <property type="match status" value="2"/>
</dbReference>
<name>A0A097KL31_9CHLO</name>
<dbReference type="GO" id="GO:0006400">
    <property type="term" value="P:tRNA modification"/>
    <property type="evidence" value="ECO:0007669"/>
    <property type="project" value="UniProtKB-UniRule"/>
</dbReference>
<dbReference type="GO" id="GO:0005524">
    <property type="term" value="F:ATP binding"/>
    <property type="evidence" value="ECO:0007669"/>
    <property type="project" value="UniProtKB-UniRule"/>
</dbReference>
<dbReference type="EC" id="6.3.4.19" evidence="6"/>
<geneLocation type="chloroplast" evidence="8"/>
<keyword evidence="8" id="KW-0934">Plastid</keyword>
<comment type="similarity">
    <text evidence="6">Belongs to the tRNA(Ile)-lysidine synthase family.</text>
</comment>
<accession>A0A097KL31</accession>
<dbReference type="GeneID" id="22158889"/>
<feature type="domain" description="tRNA(Ile)-lysidine/2-thiocytidine synthase N-terminal" evidence="7">
    <location>
        <begin position="33"/>
        <end position="186"/>
    </location>
</feature>
<dbReference type="GO" id="GO:0032267">
    <property type="term" value="F:tRNA(Ile)-lysidine synthase activity"/>
    <property type="evidence" value="ECO:0007669"/>
    <property type="project" value="UniProtKB-EC"/>
</dbReference>
<reference evidence="8" key="1">
    <citation type="journal article" date="2014" name="BMC Evol. Biol.">
        <title>Chloroplast phylogenomic analysis resolves deep-level relationships within the green algal class Trebouxiophyceae.</title>
        <authorList>
            <person name="Lemieux C."/>
            <person name="Otis C."/>
            <person name="Turmel M."/>
        </authorList>
    </citation>
    <scope>NUCLEOTIDE SEQUENCE</scope>
</reference>
<sequence>MKIQKNSNQIIDLVNKTHVTITKQNLVIPTQFILIAISGGQDSICLFFILLQLKNQWKWDFGVLYCNHFWQTDSFYTSALIFRVGFIFSIPAYLNLPSENIFTEQKSRNWRYYQFKRLSYFYNYDIIFTGHTATDRIETIILNLIRGTSTRGLSTLNWIRPISRQSFYFSRSFCITKQKLANLTDRSNKVFKNQDLPLNDVLFTVNFCNHLFLKLQNNLFTFYKQINNESLKRRNQFEQNIVQCKIQVLQQKTKNFNQSPPFGSLFLIAETFKRCVGVQNKKRSLFSMNNIWVYDDFFFLTLEKFRIPNEVYELKFLKYYYLTDKECQKCFIRPLYFDKSQVLVERELNISTIILNYTNLNQQSNFYRLKWNLWHKKNKNTKSGFINLVNSSSKAKKYKFVTKKIKKIKLVTRAGLVKVPVKLCFPKIKSQILFKSYNAQNSSFIIRQKVSVFNFKPIFFSKKISKIIIKFVKVSYWTQFKQNFLELEFLKLNPGAFNTALRNSLNLKNTESFNLSAKTMNQQNISKSIITLNLFDKPQISNKFKLFLPEKENLKQKDFFNKKFFILEVITFPPNFSKDSVSYVYQMNSFNQIRDLIVFLFFRQALVSNFIHIIRYNNQNLSFISPNTLLFGSCQLTNKQLCVFRPVLFLNRFDVKQLCTFWNLPVYPDYTNNQLTYYRNRVRKQLLPLLRFFFNPQIDKLFLQFAEIANTEQIYLNSVSTRLQQEFQIKKTKSFELNMSLFHFLPLAIRRRLLKQFLDDSLTKKVNFFQIDFLLNLINRKKK</sequence>
<evidence type="ECO:0000256" key="1">
    <source>
        <dbReference type="ARBA" id="ARBA00022598"/>
    </source>
</evidence>
<dbReference type="InterPro" id="IPR012795">
    <property type="entry name" value="tRNA_Ile_lys_synt_N"/>
</dbReference>
<organism evidence="8">
    <name type="scientific">Pseudochlorella signiensis</name>
    <dbReference type="NCBI Taxonomy" id="173497"/>
    <lineage>
        <taxon>Eukaryota</taxon>
        <taxon>Viridiplantae</taxon>
        <taxon>Chlorophyta</taxon>
        <taxon>core chlorophytes</taxon>
        <taxon>Trebouxiophyceae</taxon>
        <taxon>Chlorellales</taxon>
        <taxon>Chlorellaceae</taxon>
        <taxon>Pseudochlorella</taxon>
    </lineage>
</organism>
<evidence type="ECO:0000256" key="2">
    <source>
        <dbReference type="ARBA" id="ARBA00022694"/>
    </source>
</evidence>
<comment type="catalytic activity">
    <reaction evidence="5 6">
        <text>cytidine(34) in tRNA(Ile2) + L-lysine + ATP = lysidine(34) in tRNA(Ile2) + AMP + diphosphate + H(+)</text>
        <dbReference type="Rhea" id="RHEA:43744"/>
        <dbReference type="Rhea" id="RHEA-COMP:10625"/>
        <dbReference type="Rhea" id="RHEA-COMP:10670"/>
        <dbReference type="ChEBI" id="CHEBI:15378"/>
        <dbReference type="ChEBI" id="CHEBI:30616"/>
        <dbReference type="ChEBI" id="CHEBI:32551"/>
        <dbReference type="ChEBI" id="CHEBI:33019"/>
        <dbReference type="ChEBI" id="CHEBI:82748"/>
        <dbReference type="ChEBI" id="CHEBI:83665"/>
        <dbReference type="ChEBI" id="CHEBI:456215"/>
        <dbReference type="EC" id="6.3.4.19"/>
    </reaction>
</comment>
<dbReference type="Pfam" id="PF01171">
    <property type="entry name" value="ATP_bind_3"/>
    <property type="match status" value="1"/>
</dbReference>
<keyword evidence="8" id="KW-0150">Chloroplast</keyword>
<proteinExistence type="inferred from homology"/>
<dbReference type="Gene3D" id="1.20.59.20">
    <property type="match status" value="1"/>
</dbReference>
<comment type="domain">
    <text evidence="6">The N-terminal region contains the highly conserved SGGXDS motif, predicted to be a P-loop motif involved in ATP binding.</text>
</comment>
<dbReference type="AlphaFoldDB" id="A0A097KL31"/>
<dbReference type="PANTHER" id="PTHR43033:SF1">
    <property type="entry name" value="TRNA(ILE)-LYSIDINE SYNTHASE-RELATED"/>
    <property type="match status" value="1"/>
</dbReference>
<evidence type="ECO:0000256" key="5">
    <source>
        <dbReference type="ARBA" id="ARBA00048539"/>
    </source>
</evidence>